<comment type="caution">
    <text evidence="9">The sequence shown here is derived from an EMBL/GenBank/DDBJ whole genome shotgun (WGS) entry which is preliminary data.</text>
</comment>
<proteinExistence type="inferred from homology"/>
<keyword evidence="2" id="KW-0719">Serine esterase</keyword>
<evidence type="ECO:0000313" key="10">
    <source>
        <dbReference type="Proteomes" id="UP000529637"/>
    </source>
</evidence>
<keyword evidence="3" id="KW-0479">Metal-binding</keyword>
<organism evidence="9 10">
    <name type="scientific">Piscinibacter koreensis</name>
    <dbReference type="NCBI Taxonomy" id="2742824"/>
    <lineage>
        <taxon>Bacteria</taxon>
        <taxon>Pseudomonadati</taxon>
        <taxon>Pseudomonadota</taxon>
        <taxon>Betaproteobacteria</taxon>
        <taxon>Burkholderiales</taxon>
        <taxon>Sphaerotilaceae</taxon>
        <taxon>Piscinibacter</taxon>
    </lineage>
</organism>
<feature type="signal peptide" evidence="8">
    <location>
        <begin position="1"/>
        <end position="31"/>
    </location>
</feature>
<feature type="chain" id="PRO_5031420558" evidence="8">
    <location>
        <begin position="32"/>
        <end position="595"/>
    </location>
</feature>
<evidence type="ECO:0000256" key="1">
    <source>
        <dbReference type="ARBA" id="ARBA00006249"/>
    </source>
</evidence>
<dbReference type="PANTHER" id="PTHR33938">
    <property type="entry name" value="FERULOYL ESTERASE B-RELATED"/>
    <property type="match status" value="1"/>
</dbReference>
<dbReference type="EMBL" id="JABWMJ010000001">
    <property type="protein sequence ID" value="NUZ04837.1"/>
    <property type="molecule type" value="Genomic_DNA"/>
</dbReference>
<evidence type="ECO:0000313" key="9">
    <source>
        <dbReference type="EMBL" id="NUZ04837.1"/>
    </source>
</evidence>
<comment type="similarity">
    <text evidence="1">Belongs to the tannase family.</text>
</comment>
<protein>
    <submittedName>
        <fullName evidence="9">Tannase/feruloyl esterase family alpha/beta hydrolase</fullName>
    </submittedName>
</protein>
<keyword evidence="5 9" id="KW-0378">Hydrolase</keyword>
<dbReference type="RefSeq" id="WP_176066093.1">
    <property type="nucleotide sequence ID" value="NZ_JABWMJ010000001.1"/>
</dbReference>
<evidence type="ECO:0000256" key="6">
    <source>
        <dbReference type="ARBA" id="ARBA00022837"/>
    </source>
</evidence>
<reference evidence="9 10" key="1">
    <citation type="submission" date="2020-06" db="EMBL/GenBank/DDBJ databases">
        <title>Schlegella sp. ID0723 isolated from air conditioner.</title>
        <authorList>
            <person name="Kim D.Y."/>
            <person name="Kim D.-U."/>
        </authorList>
    </citation>
    <scope>NUCLEOTIDE SEQUENCE [LARGE SCALE GENOMIC DNA]</scope>
    <source>
        <strain evidence="9 10">ID0723</strain>
    </source>
</reference>
<dbReference type="SUPFAM" id="SSF53474">
    <property type="entry name" value="alpha/beta-Hydrolases"/>
    <property type="match status" value="1"/>
</dbReference>
<evidence type="ECO:0000256" key="4">
    <source>
        <dbReference type="ARBA" id="ARBA00022729"/>
    </source>
</evidence>
<evidence type="ECO:0000256" key="7">
    <source>
        <dbReference type="ARBA" id="ARBA00023157"/>
    </source>
</evidence>
<dbReference type="GO" id="GO:0052689">
    <property type="term" value="F:carboxylic ester hydrolase activity"/>
    <property type="evidence" value="ECO:0007669"/>
    <property type="project" value="UniProtKB-KW"/>
</dbReference>
<sequence length="595" mass="61293">MNHPAHSRPLAKRPFARAGLVAAVAAGALLAACGGGHDDDDDDDAASALQQTPATCAALNGRTVAASSIGEPTTGAVVTSATYVFAVPDTLNAAGTAVTQGLPDYCRLLVDIKPVDPNAPLIKSQVNLPTNWNGKKLQFGGGGYNGTLVTGTGALVGAGPDMPLPLTRGYMTAGTDSGHQTAAGVEAFAFALNAEALANFGYASYKKTHDVAVQLGEAYYGKKPTKSYYGGSSEGGREGMVMAQRYPNDFDAIISNDPVMNWSGLQTFGNQAGGANQQGAAWLGTKINLVHQTVLGACDALDGIADGVISNYRGCKGPADAALAAIVCPGGGDTGSSCLSTAQLQAVNALHAGYTFSFPLANGMTSYAGWGYGGEALPGNWSSWTTGSAAPTFTAAPNPAGISNIFAFGNGYVRYFIAQNPNFNPLTYNPAQFQARVQAVSQIMDATNPDLGPYFRRGGKLILKEDMADYAQSPYTGLNYYDAVVAKLGASTVTPSFKAYVAPGLSHSSAGIAAGTANAPSYGIPGRIDWLAVLENWSEKGVAPADQLTVTLNQAVPPYLATASKPLCAYPKYPRFTGTSTATANLASSYTCVNS</sequence>
<keyword evidence="7" id="KW-1015">Disulfide bond</keyword>
<dbReference type="Proteomes" id="UP000529637">
    <property type="component" value="Unassembled WGS sequence"/>
</dbReference>
<dbReference type="InterPro" id="IPR029058">
    <property type="entry name" value="AB_hydrolase_fold"/>
</dbReference>
<dbReference type="PANTHER" id="PTHR33938:SF15">
    <property type="entry name" value="FERULOYL ESTERASE B-RELATED"/>
    <property type="match status" value="1"/>
</dbReference>
<evidence type="ECO:0000256" key="3">
    <source>
        <dbReference type="ARBA" id="ARBA00022723"/>
    </source>
</evidence>
<accession>A0A7Y6NKM5</accession>
<keyword evidence="6" id="KW-0106">Calcium</keyword>
<dbReference type="GO" id="GO:0046872">
    <property type="term" value="F:metal ion binding"/>
    <property type="evidence" value="ECO:0007669"/>
    <property type="project" value="UniProtKB-KW"/>
</dbReference>
<name>A0A7Y6NKM5_9BURK</name>
<dbReference type="AlphaFoldDB" id="A0A7Y6NKM5"/>
<evidence type="ECO:0000256" key="5">
    <source>
        <dbReference type="ARBA" id="ARBA00022801"/>
    </source>
</evidence>
<gene>
    <name evidence="9" type="ORF">HQN59_03590</name>
</gene>
<dbReference type="Pfam" id="PF07519">
    <property type="entry name" value="Tannase"/>
    <property type="match status" value="1"/>
</dbReference>
<dbReference type="InterPro" id="IPR011118">
    <property type="entry name" value="Tannase/feruloyl_esterase"/>
</dbReference>
<keyword evidence="10" id="KW-1185">Reference proteome</keyword>
<keyword evidence="4 8" id="KW-0732">Signal</keyword>
<evidence type="ECO:0000256" key="2">
    <source>
        <dbReference type="ARBA" id="ARBA00022487"/>
    </source>
</evidence>
<evidence type="ECO:0000256" key="8">
    <source>
        <dbReference type="SAM" id="SignalP"/>
    </source>
</evidence>